<keyword evidence="3 7" id="KW-0067">ATP-binding</keyword>
<proteinExistence type="inferred from homology"/>
<dbReference type="PROSITE" id="PS50893">
    <property type="entry name" value="ABC_TRANSPORTER_2"/>
    <property type="match status" value="1"/>
</dbReference>
<name>A0A5K8A8G7_9BACT</name>
<reference evidence="7 8" key="1">
    <citation type="submission" date="2019-11" db="EMBL/GenBank/DDBJ databases">
        <title>Comparative genomics of hydrocarbon-degrading Desulfosarcina strains.</title>
        <authorList>
            <person name="Watanabe M."/>
            <person name="Kojima H."/>
            <person name="Fukui M."/>
        </authorList>
    </citation>
    <scope>NUCLEOTIDE SEQUENCE [LARGE SCALE GENOMIC DNA]</scope>
    <source>
        <strain evidence="8">oXyS1</strain>
    </source>
</reference>
<dbReference type="CDD" id="cd03255">
    <property type="entry name" value="ABC_MJ0796_LolCDE_FtsE"/>
    <property type="match status" value="1"/>
</dbReference>
<dbReference type="GO" id="GO:0005524">
    <property type="term" value="F:ATP binding"/>
    <property type="evidence" value="ECO:0007669"/>
    <property type="project" value="UniProtKB-KW"/>
</dbReference>
<dbReference type="GO" id="GO:0005886">
    <property type="term" value="C:plasma membrane"/>
    <property type="evidence" value="ECO:0007669"/>
    <property type="project" value="TreeGrafter"/>
</dbReference>
<feature type="region of interest" description="Disordered" evidence="5">
    <location>
        <begin position="1"/>
        <end position="21"/>
    </location>
</feature>
<evidence type="ECO:0000256" key="1">
    <source>
        <dbReference type="ARBA" id="ARBA00022448"/>
    </source>
</evidence>
<dbReference type="InterPro" id="IPR003593">
    <property type="entry name" value="AAA+_ATPase"/>
</dbReference>
<comment type="similarity">
    <text evidence="4">Belongs to the ABC transporter superfamily. Macrolide exporter (TC 3.A.1.122) family.</text>
</comment>
<keyword evidence="2" id="KW-0547">Nucleotide-binding</keyword>
<keyword evidence="8" id="KW-1185">Reference proteome</keyword>
<evidence type="ECO:0000256" key="4">
    <source>
        <dbReference type="ARBA" id="ARBA00038388"/>
    </source>
</evidence>
<protein>
    <submittedName>
        <fullName evidence="7">Lipoprotein-releasing system ATP-binding protein LolD</fullName>
    </submittedName>
</protein>
<dbReference type="InterPro" id="IPR027417">
    <property type="entry name" value="P-loop_NTPase"/>
</dbReference>
<evidence type="ECO:0000256" key="2">
    <source>
        <dbReference type="ARBA" id="ARBA00022741"/>
    </source>
</evidence>
<dbReference type="GO" id="GO:0022857">
    <property type="term" value="F:transmembrane transporter activity"/>
    <property type="evidence" value="ECO:0007669"/>
    <property type="project" value="TreeGrafter"/>
</dbReference>
<dbReference type="GO" id="GO:0098796">
    <property type="term" value="C:membrane protein complex"/>
    <property type="evidence" value="ECO:0007669"/>
    <property type="project" value="UniProtKB-ARBA"/>
</dbReference>
<dbReference type="InterPro" id="IPR003439">
    <property type="entry name" value="ABC_transporter-like_ATP-bd"/>
</dbReference>
<dbReference type="PANTHER" id="PTHR24220:SF689">
    <property type="entry name" value="LIPOPROTEIN-RELEASING SYSTEM ATP-BINDING PROTEIN LOLD"/>
    <property type="match status" value="1"/>
</dbReference>
<dbReference type="EMBL" id="AP021879">
    <property type="protein sequence ID" value="BBO88634.1"/>
    <property type="molecule type" value="Genomic_DNA"/>
</dbReference>
<dbReference type="PRINTS" id="PR00364">
    <property type="entry name" value="DISEASERSIST"/>
</dbReference>
<organism evidence="7 8">
    <name type="scientific">Desulfosarcina ovata subsp. ovata</name>
    <dbReference type="NCBI Taxonomy" id="2752305"/>
    <lineage>
        <taxon>Bacteria</taxon>
        <taxon>Pseudomonadati</taxon>
        <taxon>Thermodesulfobacteriota</taxon>
        <taxon>Desulfobacteria</taxon>
        <taxon>Desulfobacterales</taxon>
        <taxon>Desulfosarcinaceae</taxon>
        <taxon>Desulfosarcina</taxon>
    </lineage>
</organism>
<dbReference type="InterPro" id="IPR015854">
    <property type="entry name" value="ABC_transpr_LolD-like"/>
</dbReference>
<feature type="domain" description="ABC transporter" evidence="6">
    <location>
        <begin position="24"/>
        <end position="255"/>
    </location>
</feature>
<dbReference type="RefSeq" id="WP_155309918.1">
    <property type="nucleotide sequence ID" value="NZ_AP021879.1"/>
</dbReference>
<keyword evidence="1" id="KW-0813">Transport</keyword>
<dbReference type="AlphaFoldDB" id="A0A5K8A8G7"/>
<gene>
    <name evidence="7" type="primary">lolD_1</name>
    <name evidence="7" type="ORF">DSCOOX_18140</name>
</gene>
<dbReference type="SMART" id="SM00382">
    <property type="entry name" value="AAA"/>
    <property type="match status" value="1"/>
</dbReference>
<dbReference type="GO" id="GO:0016887">
    <property type="term" value="F:ATP hydrolysis activity"/>
    <property type="evidence" value="ECO:0007669"/>
    <property type="project" value="InterPro"/>
</dbReference>
<dbReference type="PROSITE" id="PS00211">
    <property type="entry name" value="ABC_TRANSPORTER_1"/>
    <property type="match status" value="1"/>
</dbReference>
<dbReference type="InterPro" id="IPR017911">
    <property type="entry name" value="MacB-like_ATP-bd"/>
</dbReference>
<dbReference type="Gene3D" id="3.40.50.300">
    <property type="entry name" value="P-loop containing nucleotide triphosphate hydrolases"/>
    <property type="match status" value="1"/>
</dbReference>
<evidence type="ECO:0000256" key="5">
    <source>
        <dbReference type="SAM" id="MobiDB-lite"/>
    </source>
</evidence>
<dbReference type="Pfam" id="PF00005">
    <property type="entry name" value="ABC_tran"/>
    <property type="match status" value="1"/>
</dbReference>
<dbReference type="SUPFAM" id="SSF52540">
    <property type="entry name" value="P-loop containing nucleoside triphosphate hydrolases"/>
    <property type="match status" value="1"/>
</dbReference>
<sequence length="256" mass="27745">MDNDHRPDDTGPGTHTANSGLPLIQANGISKTYNHSGACITVIDNLSFRLDCKETIGIVGASGIGKSTLLHILGTLDRPDAGQLVYSGKDVLLLDDTQLARFRNRAIGFVFQFHHLLPEFSALENTMMPALINGTEKKTARAEAEAILVRVGLKERLGHRAAELSGGEQQRVALARALVQQPDILLADEPTGNLDRGNSDRIHRLLMELNEEMGMALVVVTHNPELAALVSRRVTILNGRLHELNNGLPVASSFKG</sequence>
<evidence type="ECO:0000313" key="8">
    <source>
        <dbReference type="Proteomes" id="UP000422108"/>
    </source>
</evidence>
<keyword evidence="7" id="KW-0449">Lipoprotein</keyword>
<evidence type="ECO:0000256" key="3">
    <source>
        <dbReference type="ARBA" id="ARBA00022840"/>
    </source>
</evidence>
<dbReference type="PANTHER" id="PTHR24220">
    <property type="entry name" value="IMPORT ATP-BINDING PROTEIN"/>
    <property type="match status" value="1"/>
</dbReference>
<evidence type="ECO:0000313" key="7">
    <source>
        <dbReference type="EMBL" id="BBO88634.1"/>
    </source>
</evidence>
<dbReference type="Proteomes" id="UP000422108">
    <property type="component" value="Chromosome"/>
</dbReference>
<dbReference type="FunFam" id="3.40.50.300:FF:000032">
    <property type="entry name" value="Export ABC transporter ATP-binding protein"/>
    <property type="match status" value="1"/>
</dbReference>
<dbReference type="InterPro" id="IPR017871">
    <property type="entry name" value="ABC_transporter-like_CS"/>
</dbReference>
<accession>A0A5K8A8G7</accession>
<evidence type="ECO:0000259" key="6">
    <source>
        <dbReference type="PROSITE" id="PS50893"/>
    </source>
</evidence>